<organism evidence="2">
    <name type="scientific">Capitella teleta</name>
    <name type="common">Polychaete worm</name>
    <dbReference type="NCBI Taxonomy" id="283909"/>
    <lineage>
        <taxon>Eukaryota</taxon>
        <taxon>Metazoa</taxon>
        <taxon>Spiralia</taxon>
        <taxon>Lophotrochozoa</taxon>
        <taxon>Annelida</taxon>
        <taxon>Polychaeta</taxon>
        <taxon>Sedentaria</taxon>
        <taxon>Scolecida</taxon>
        <taxon>Capitellidae</taxon>
        <taxon>Capitella</taxon>
    </lineage>
</organism>
<keyword evidence="4" id="KW-1185">Reference proteome</keyword>
<dbReference type="EnsemblMetazoa" id="CapteT213464">
    <property type="protein sequence ID" value="CapteP213464"/>
    <property type="gene ID" value="CapteG213464"/>
</dbReference>
<evidence type="ECO:0000313" key="2">
    <source>
        <dbReference type="EMBL" id="ELT90167.1"/>
    </source>
</evidence>
<gene>
    <name evidence="2" type="ORF">CAPTEDRAFT_213464</name>
</gene>
<sequence length="250" mass="28576">MTTCLILTLVLLTDLAMGEDVRMCFMGKLEPMSQEVFVNNYPEAGHIYFGIKSCTSAGIGLVFKNVPFFVIFDFVDGKRAQISKTNSTGEIIKLWASPAKFLDCNTMKYFWLKWVDRELSLGHGLQVGMGTLATVADSEVSSKYDSVDYFWNGEDPPYPEFQHQCRLNQACGILVVENLGGRRLKCFTSKYCYYPHLKIYYQPLHWKAPNFHKLSFKLLYNVSQPCMHCESVLLHMRGICKPIQATKIFT</sequence>
<dbReference type="HOGENOM" id="CLU_1112226_0_0_1"/>
<reference evidence="3" key="3">
    <citation type="submission" date="2015-06" db="UniProtKB">
        <authorList>
            <consortium name="EnsemblMetazoa"/>
        </authorList>
    </citation>
    <scope>IDENTIFICATION</scope>
</reference>
<protein>
    <recommendedName>
        <fullName evidence="5">Farnesoic acid O-methyl transferase domain-containing protein</fullName>
    </recommendedName>
</protein>
<accession>R7T9G8</accession>
<dbReference type="EMBL" id="AMQN01014536">
    <property type="status" value="NOT_ANNOTATED_CDS"/>
    <property type="molecule type" value="Genomic_DNA"/>
</dbReference>
<dbReference type="AlphaFoldDB" id="R7T9G8"/>
<evidence type="ECO:0000256" key="1">
    <source>
        <dbReference type="SAM" id="SignalP"/>
    </source>
</evidence>
<feature type="chain" id="PRO_5008786772" description="Farnesoic acid O-methyl transferase domain-containing protein" evidence="1">
    <location>
        <begin position="19"/>
        <end position="250"/>
    </location>
</feature>
<evidence type="ECO:0000313" key="3">
    <source>
        <dbReference type="EnsemblMetazoa" id="CapteP213464"/>
    </source>
</evidence>
<evidence type="ECO:0008006" key="5">
    <source>
        <dbReference type="Google" id="ProtNLM"/>
    </source>
</evidence>
<keyword evidence="1" id="KW-0732">Signal</keyword>
<dbReference type="Proteomes" id="UP000014760">
    <property type="component" value="Unassembled WGS sequence"/>
</dbReference>
<proteinExistence type="predicted"/>
<reference evidence="4" key="1">
    <citation type="submission" date="2012-12" db="EMBL/GenBank/DDBJ databases">
        <authorList>
            <person name="Hellsten U."/>
            <person name="Grimwood J."/>
            <person name="Chapman J.A."/>
            <person name="Shapiro H."/>
            <person name="Aerts A."/>
            <person name="Otillar R.P."/>
            <person name="Terry A.Y."/>
            <person name="Boore J.L."/>
            <person name="Simakov O."/>
            <person name="Marletaz F."/>
            <person name="Cho S.-J."/>
            <person name="Edsinger-Gonzales E."/>
            <person name="Havlak P."/>
            <person name="Kuo D.-H."/>
            <person name="Larsson T."/>
            <person name="Lv J."/>
            <person name="Arendt D."/>
            <person name="Savage R."/>
            <person name="Osoegawa K."/>
            <person name="de Jong P."/>
            <person name="Lindberg D.R."/>
            <person name="Seaver E.C."/>
            <person name="Weisblat D.A."/>
            <person name="Putnam N.H."/>
            <person name="Grigoriev I.V."/>
            <person name="Rokhsar D.S."/>
        </authorList>
    </citation>
    <scope>NUCLEOTIDE SEQUENCE</scope>
    <source>
        <strain evidence="4">I ESC-2004</strain>
    </source>
</reference>
<dbReference type="EMBL" id="KB311044">
    <property type="protein sequence ID" value="ELT90167.1"/>
    <property type="molecule type" value="Genomic_DNA"/>
</dbReference>
<feature type="signal peptide" evidence="1">
    <location>
        <begin position="1"/>
        <end position="18"/>
    </location>
</feature>
<name>R7T9G8_CAPTE</name>
<reference evidence="2 4" key="2">
    <citation type="journal article" date="2013" name="Nature">
        <title>Insights into bilaterian evolution from three spiralian genomes.</title>
        <authorList>
            <person name="Simakov O."/>
            <person name="Marletaz F."/>
            <person name="Cho S.J."/>
            <person name="Edsinger-Gonzales E."/>
            <person name="Havlak P."/>
            <person name="Hellsten U."/>
            <person name="Kuo D.H."/>
            <person name="Larsson T."/>
            <person name="Lv J."/>
            <person name="Arendt D."/>
            <person name="Savage R."/>
            <person name="Osoegawa K."/>
            <person name="de Jong P."/>
            <person name="Grimwood J."/>
            <person name="Chapman J.A."/>
            <person name="Shapiro H."/>
            <person name="Aerts A."/>
            <person name="Otillar R.P."/>
            <person name="Terry A.Y."/>
            <person name="Boore J.L."/>
            <person name="Grigoriev I.V."/>
            <person name="Lindberg D.R."/>
            <person name="Seaver E.C."/>
            <person name="Weisblat D.A."/>
            <person name="Putnam N.H."/>
            <person name="Rokhsar D.S."/>
        </authorList>
    </citation>
    <scope>NUCLEOTIDE SEQUENCE</scope>
    <source>
        <strain evidence="2 4">I ESC-2004</strain>
    </source>
</reference>
<evidence type="ECO:0000313" key="4">
    <source>
        <dbReference type="Proteomes" id="UP000014760"/>
    </source>
</evidence>